<name>A0ABY0IR22_9RHOO</name>
<dbReference type="RefSeq" id="WP_014235800.1">
    <property type="nucleotide sequence ID" value="NZ_SHKM01000002.1"/>
</dbReference>
<organism evidence="1 2">
    <name type="scientific">Azospira oryzae</name>
    <dbReference type="NCBI Taxonomy" id="146939"/>
    <lineage>
        <taxon>Bacteria</taxon>
        <taxon>Pseudomonadati</taxon>
        <taxon>Pseudomonadota</taxon>
        <taxon>Betaproteobacteria</taxon>
        <taxon>Rhodocyclales</taxon>
        <taxon>Rhodocyclaceae</taxon>
        <taxon>Azospira</taxon>
    </lineage>
</organism>
<reference evidence="1 2" key="1">
    <citation type="submission" date="2019-02" db="EMBL/GenBank/DDBJ databases">
        <title>Genomic Encyclopedia of Type Strains, Phase IV (KMG-IV): sequencing the most valuable type-strain genomes for metagenomic binning, comparative biology and taxonomic classification.</title>
        <authorList>
            <person name="Goeker M."/>
        </authorList>
    </citation>
    <scope>NUCLEOTIDE SEQUENCE [LARGE SCALE GENOMIC DNA]</scope>
    <source>
        <strain evidence="1 2">DSM 21223</strain>
    </source>
</reference>
<proteinExistence type="predicted"/>
<comment type="caution">
    <text evidence="1">The sequence shown here is derived from an EMBL/GenBank/DDBJ whole genome shotgun (WGS) entry which is preliminary data.</text>
</comment>
<evidence type="ECO:0000313" key="2">
    <source>
        <dbReference type="Proteomes" id="UP000292136"/>
    </source>
</evidence>
<dbReference type="Pfam" id="PF14070">
    <property type="entry name" value="YjfB_motility"/>
    <property type="match status" value="1"/>
</dbReference>
<dbReference type="EMBL" id="SHKM01000002">
    <property type="protein sequence ID" value="RZT76561.1"/>
    <property type="molecule type" value="Genomic_DNA"/>
</dbReference>
<dbReference type="Proteomes" id="UP000292136">
    <property type="component" value="Unassembled WGS sequence"/>
</dbReference>
<keyword evidence="2" id="KW-1185">Reference proteome</keyword>
<evidence type="ECO:0000313" key="1">
    <source>
        <dbReference type="EMBL" id="RZT76561.1"/>
    </source>
</evidence>
<accession>A0ABY0IR22</accession>
<gene>
    <name evidence="1" type="ORF">EV678_2438</name>
</gene>
<dbReference type="InterPro" id="IPR025906">
    <property type="entry name" value="YjfB_motility"/>
</dbReference>
<sequence length="64" mass="6624">MDVNGIASLATSFSETQTSNQIQTAVLKKALDAQASSAAQLIQALPQSTVNLPDHLGKNVNTTA</sequence>
<protein>
    <submittedName>
        <fullName evidence="1">Motility protein YjfB-like</fullName>
    </submittedName>
</protein>